<organism evidence="1">
    <name type="scientific">Intestinibacter bartlettii</name>
    <dbReference type="NCBI Taxonomy" id="261299"/>
    <lineage>
        <taxon>Bacteria</taxon>
        <taxon>Bacillati</taxon>
        <taxon>Bacillota</taxon>
        <taxon>Clostridia</taxon>
        <taxon>Peptostreptococcales</taxon>
        <taxon>Peptostreptococcaceae</taxon>
        <taxon>Intestinibacter</taxon>
    </lineage>
</organism>
<name>A0A6N3BMA8_9FIRM</name>
<sequence length="70" mass="8367">MSLELDKNLKYVFIKEKYFEDVLKTQGKLTTIEKNFGHKYDKKRIKVVNPKSGLVDGKFYVSYKWCEKID</sequence>
<protein>
    <submittedName>
        <fullName evidence="1">Uncharacterized protein</fullName>
    </submittedName>
</protein>
<dbReference type="RefSeq" id="WP_024038221.1">
    <property type="nucleotide sequence ID" value="NZ_CACRUE010000024.1"/>
</dbReference>
<dbReference type="AlphaFoldDB" id="A0A6N3BMA8"/>
<dbReference type="EMBL" id="CACRUE010000024">
    <property type="protein sequence ID" value="VYU05082.1"/>
    <property type="molecule type" value="Genomic_DNA"/>
</dbReference>
<evidence type="ECO:0000313" key="1">
    <source>
        <dbReference type="EMBL" id="VYU05082.1"/>
    </source>
</evidence>
<accession>A0A6N3BMA8</accession>
<gene>
    <name evidence="1" type="ORF">IBLFYP30_01616</name>
</gene>
<reference evidence="1" key="1">
    <citation type="submission" date="2019-11" db="EMBL/GenBank/DDBJ databases">
        <authorList>
            <person name="Feng L."/>
        </authorList>
    </citation>
    <scope>NUCLEOTIDE SEQUENCE</scope>
    <source>
        <strain evidence="1">IbartlettiiLFYP30</strain>
    </source>
</reference>
<proteinExistence type="predicted"/>